<organism evidence="2 3">
    <name type="scientific">Candidatus Electrothrix aarhusensis</name>
    <dbReference type="NCBI Taxonomy" id="1859131"/>
    <lineage>
        <taxon>Bacteria</taxon>
        <taxon>Pseudomonadati</taxon>
        <taxon>Thermodesulfobacteriota</taxon>
        <taxon>Desulfobulbia</taxon>
        <taxon>Desulfobulbales</taxon>
        <taxon>Desulfobulbaceae</taxon>
        <taxon>Candidatus Electrothrix</taxon>
    </lineage>
</organism>
<sequence length="55" mass="6333">MGIFATGLVSEPLSCHMNLETFLRYIMRNIIPLSCKYAAILLMISFVVEWLLIKK</sequence>
<proteinExistence type="predicted"/>
<keyword evidence="1" id="KW-0812">Transmembrane</keyword>
<evidence type="ECO:0000313" key="3">
    <source>
        <dbReference type="Proteomes" id="UP000287853"/>
    </source>
</evidence>
<evidence type="ECO:0000313" key="2">
    <source>
        <dbReference type="EMBL" id="RWX45636.1"/>
    </source>
</evidence>
<keyword evidence="1" id="KW-0472">Membrane</keyword>
<protein>
    <submittedName>
        <fullName evidence="2">Uncharacterized protein</fullName>
    </submittedName>
</protein>
<name>A0A444IXV8_9BACT</name>
<feature type="transmembrane region" description="Helical" evidence="1">
    <location>
        <begin position="30"/>
        <end position="53"/>
    </location>
</feature>
<reference evidence="2 3" key="1">
    <citation type="submission" date="2017-01" db="EMBL/GenBank/DDBJ databases">
        <title>The cable genome- insights into the physiology and evolution of filamentous bacteria capable of sulfide oxidation via long distance electron transfer.</title>
        <authorList>
            <person name="Schreiber L."/>
            <person name="Bjerg J.T."/>
            <person name="Boggild A."/>
            <person name="Van De Vossenberg J."/>
            <person name="Meysman F."/>
            <person name="Nielsen L.P."/>
            <person name="Schramm A."/>
            <person name="Kjeldsen K.U."/>
        </authorList>
    </citation>
    <scope>NUCLEOTIDE SEQUENCE [LARGE SCALE GENOMIC DNA]</scope>
    <source>
        <strain evidence="2">MCF</strain>
    </source>
</reference>
<keyword evidence="1" id="KW-1133">Transmembrane helix</keyword>
<evidence type="ECO:0000256" key="1">
    <source>
        <dbReference type="SAM" id="Phobius"/>
    </source>
</evidence>
<accession>A0A444IXV8</accession>
<comment type="caution">
    <text evidence="2">The sequence shown here is derived from an EMBL/GenBank/DDBJ whole genome shotgun (WGS) entry which is preliminary data.</text>
</comment>
<keyword evidence="3" id="KW-1185">Reference proteome</keyword>
<gene>
    <name evidence="2" type="ORF">H206_01727</name>
</gene>
<dbReference type="Proteomes" id="UP000287853">
    <property type="component" value="Unassembled WGS sequence"/>
</dbReference>
<dbReference type="EMBL" id="MTKO01000075">
    <property type="protein sequence ID" value="RWX45636.1"/>
    <property type="molecule type" value="Genomic_DNA"/>
</dbReference>
<dbReference type="AlphaFoldDB" id="A0A444IXV8"/>